<accession>A0A0G0ML57</accession>
<evidence type="ECO:0000313" key="1">
    <source>
        <dbReference type="EMBL" id="KKQ74469.1"/>
    </source>
</evidence>
<organism evidence="1 2">
    <name type="scientific">Berkelbacteria bacterium GW2011_GWB1_38_5</name>
    <dbReference type="NCBI Taxonomy" id="1618336"/>
    <lineage>
        <taxon>Bacteria</taxon>
        <taxon>Candidatus Berkelbacteria</taxon>
    </lineage>
</organism>
<dbReference type="EMBL" id="LBUX01000004">
    <property type="protein sequence ID" value="KKQ74469.1"/>
    <property type="molecule type" value="Genomic_DNA"/>
</dbReference>
<gene>
    <name evidence="1" type="ORF">US94_C0004G0010</name>
</gene>
<comment type="caution">
    <text evidence="1">The sequence shown here is derived from an EMBL/GenBank/DDBJ whole genome shotgun (WGS) entry which is preliminary data.</text>
</comment>
<dbReference type="STRING" id="1618336.US94_C0004G0010"/>
<protein>
    <submittedName>
        <fullName evidence="1">Uncharacterized protein</fullName>
    </submittedName>
</protein>
<sequence length="67" mass="7271">MKEIQDAICPNCEWSGDAMGLSKCPVCGADIAPLTETDDLGVKLNQDEKYPADIVAETDEKELAEEI</sequence>
<name>A0A0G0ML57_9BACT</name>
<dbReference type="Proteomes" id="UP000034498">
    <property type="component" value="Unassembled WGS sequence"/>
</dbReference>
<reference evidence="1 2" key="1">
    <citation type="journal article" date="2015" name="Nature">
        <title>rRNA introns, odd ribosomes, and small enigmatic genomes across a large radiation of phyla.</title>
        <authorList>
            <person name="Brown C.T."/>
            <person name="Hug L.A."/>
            <person name="Thomas B.C."/>
            <person name="Sharon I."/>
            <person name="Castelle C.J."/>
            <person name="Singh A."/>
            <person name="Wilkins M.J."/>
            <person name="Williams K.H."/>
            <person name="Banfield J.F."/>
        </authorList>
    </citation>
    <scope>NUCLEOTIDE SEQUENCE [LARGE SCALE GENOMIC DNA]</scope>
</reference>
<evidence type="ECO:0000313" key="2">
    <source>
        <dbReference type="Proteomes" id="UP000034498"/>
    </source>
</evidence>
<proteinExistence type="predicted"/>
<dbReference type="AlphaFoldDB" id="A0A0G0ML57"/>